<keyword evidence="3" id="KW-1185">Reference proteome</keyword>
<dbReference type="Proteomes" id="UP000008021">
    <property type="component" value="Chromosome 1"/>
</dbReference>
<evidence type="ECO:0000256" key="1">
    <source>
        <dbReference type="SAM" id="MobiDB-lite"/>
    </source>
</evidence>
<dbReference type="Gramene" id="OMERI01G15150.1">
    <property type="protein sequence ID" value="OMERI01G15150.1"/>
    <property type="gene ID" value="OMERI01G15150"/>
</dbReference>
<organism evidence="2">
    <name type="scientific">Oryza meridionalis</name>
    <dbReference type="NCBI Taxonomy" id="40149"/>
    <lineage>
        <taxon>Eukaryota</taxon>
        <taxon>Viridiplantae</taxon>
        <taxon>Streptophyta</taxon>
        <taxon>Embryophyta</taxon>
        <taxon>Tracheophyta</taxon>
        <taxon>Spermatophyta</taxon>
        <taxon>Magnoliopsida</taxon>
        <taxon>Liliopsida</taxon>
        <taxon>Poales</taxon>
        <taxon>Poaceae</taxon>
        <taxon>BOP clade</taxon>
        <taxon>Oryzoideae</taxon>
        <taxon>Oryzeae</taxon>
        <taxon>Oryzinae</taxon>
        <taxon>Oryza</taxon>
    </lineage>
</organism>
<name>A0A0E0C2A1_9ORYZ</name>
<accession>A0A0E0C2A1</accession>
<reference evidence="2" key="2">
    <citation type="submission" date="2018-05" db="EMBL/GenBank/DDBJ databases">
        <title>OmerRS3 (Oryza meridionalis Reference Sequence Version 3).</title>
        <authorList>
            <person name="Zhang J."/>
            <person name="Kudrna D."/>
            <person name="Lee S."/>
            <person name="Talag J."/>
            <person name="Welchert J."/>
            <person name="Wing R.A."/>
        </authorList>
    </citation>
    <scope>NUCLEOTIDE SEQUENCE [LARGE SCALE GENOMIC DNA]</scope>
    <source>
        <strain evidence="2">cv. OR44</strain>
    </source>
</reference>
<dbReference type="HOGENOM" id="CLU_1257825_0_0_1"/>
<feature type="region of interest" description="Disordered" evidence="1">
    <location>
        <begin position="168"/>
        <end position="220"/>
    </location>
</feature>
<protein>
    <submittedName>
        <fullName evidence="2">Uncharacterized protein</fullName>
    </submittedName>
</protein>
<dbReference type="AlphaFoldDB" id="A0A0E0C2A1"/>
<reference evidence="2" key="1">
    <citation type="submission" date="2015-04" db="UniProtKB">
        <authorList>
            <consortium name="EnsemblPlants"/>
        </authorList>
    </citation>
    <scope>IDENTIFICATION</scope>
</reference>
<dbReference type="EnsemblPlants" id="OMERI01G15150.1">
    <property type="protein sequence ID" value="OMERI01G15150.1"/>
    <property type="gene ID" value="OMERI01G15150"/>
</dbReference>
<feature type="compositionally biased region" description="Polar residues" evidence="1">
    <location>
        <begin position="168"/>
        <end position="181"/>
    </location>
</feature>
<evidence type="ECO:0000313" key="2">
    <source>
        <dbReference type="EnsemblPlants" id="OMERI01G15150.1"/>
    </source>
</evidence>
<feature type="compositionally biased region" description="Polar residues" evidence="1">
    <location>
        <begin position="211"/>
        <end position="220"/>
    </location>
</feature>
<proteinExistence type="predicted"/>
<sequence>MGAWRQAPRRTSGVVRANWPGSADWCDGRRGGADEIVIGGGADRCNGWRDGGDRCDGQRLGGGDCDSGADQCDGRRGTSSGMARQSECYWKGRGGQRRDLWGDALGGRGGCGREREVRERGRDLGGRARSGRVEAHINGEESTESKWSINQTLSRSRLMDECAKNTEFTRSTRPSGLTRQQGDGLPKIGLFGPASPSPPLIPGFGMDIQDASLNDSWRAE</sequence>
<evidence type="ECO:0000313" key="3">
    <source>
        <dbReference type="Proteomes" id="UP000008021"/>
    </source>
</evidence>